<reference evidence="1" key="1">
    <citation type="journal article" date="2018" name="Genome Biol.">
        <title>SKESA: strategic k-mer extension for scrupulous assemblies.</title>
        <authorList>
            <person name="Souvorov A."/>
            <person name="Agarwala R."/>
            <person name="Lipman D.J."/>
        </authorList>
    </citation>
    <scope>NUCLEOTIDE SEQUENCE</scope>
    <source>
        <strain evidence="1">6221-69</strain>
    </source>
</reference>
<gene>
    <name evidence="1" type="ORF">GND53_003919</name>
</gene>
<sequence length="50" mass="5204">MLEKAQGEATGAREEKATLAGELKALKAHNEQLAALLAGKSGLATQKVEK</sequence>
<dbReference type="AlphaFoldDB" id="A0A737U1U2"/>
<name>A0A737U1U2_SALHO</name>
<comment type="caution">
    <text evidence="1">The sequence shown here is derived from an EMBL/GenBank/DDBJ whole genome shotgun (WGS) entry which is preliminary data.</text>
</comment>
<protein>
    <submittedName>
        <fullName evidence="1">Uncharacterized protein</fullName>
    </submittedName>
</protein>
<accession>A0A737U1U2</accession>
<organism evidence="1">
    <name type="scientific">Salmonella enterica subsp. houtenae serovar 44:z4,z24:-</name>
    <dbReference type="NCBI Taxonomy" id="1967610"/>
    <lineage>
        <taxon>Bacteria</taxon>
        <taxon>Pseudomonadati</taxon>
        <taxon>Pseudomonadota</taxon>
        <taxon>Gammaproteobacteria</taxon>
        <taxon>Enterobacterales</taxon>
        <taxon>Enterobacteriaceae</taxon>
        <taxon>Salmonella</taxon>
    </lineage>
</organism>
<reference evidence="1" key="2">
    <citation type="submission" date="2018-07" db="EMBL/GenBank/DDBJ databases">
        <authorList>
            <consortium name="NCBI Pathogen Detection Project"/>
        </authorList>
    </citation>
    <scope>NUCLEOTIDE SEQUENCE</scope>
    <source>
        <strain evidence="1">6221-69</strain>
    </source>
</reference>
<evidence type="ECO:0000313" key="1">
    <source>
        <dbReference type="EMBL" id="HAE8353084.1"/>
    </source>
</evidence>
<proteinExistence type="predicted"/>
<dbReference type="EMBL" id="DAATFQ010000027">
    <property type="protein sequence ID" value="HAE8353084.1"/>
    <property type="molecule type" value="Genomic_DNA"/>
</dbReference>